<feature type="domain" description="PpiC" evidence="8">
    <location>
        <begin position="134"/>
        <end position="232"/>
    </location>
</feature>
<evidence type="ECO:0000256" key="5">
    <source>
        <dbReference type="ARBA" id="ARBA00023110"/>
    </source>
</evidence>
<dbReference type="InterPro" id="IPR046357">
    <property type="entry name" value="PPIase_dom_sf"/>
</dbReference>
<gene>
    <name evidence="9" type="primary">nifM</name>
    <name evidence="9" type="ORF">AADV58_06155</name>
</gene>
<evidence type="ECO:0000256" key="6">
    <source>
        <dbReference type="ARBA" id="ARBA00023235"/>
    </source>
</evidence>
<dbReference type="Pfam" id="PF00639">
    <property type="entry name" value="Rotamase"/>
    <property type="match status" value="1"/>
</dbReference>
<keyword evidence="5 7" id="KW-0697">Rotamase</keyword>
<evidence type="ECO:0000313" key="10">
    <source>
        <dbReference type="Proteomes" id="UP001479520"/>
    </source>
</evidence>
<evidence type="ECO:0000256" key="3">
    <source>
        <dbReference type="ARBA" id="ARBA00013194"/>
    </source>
</evidence>
<dbReference type="Proteomes" id="UP001479520">
    <property type="component" value="Chromosome"/>
</dbReference>
<dbReference type="SUPFAM" id="SSF54534">
    <property type="entry name" value="FKBP-like"/>
    <property type="match status" value="1"/>
</dbReference>
<organism evidence="9 10">
    <name type="scientific">Azonexus hydrophilus</name>
    <dbReference type="NCBI Taxonomy" id="418702"/>
    <lineage>
        <taxon>Bacteria</taxon>
        <taxon>Pseudomonadati</taxon>
        <taxon>Pseudomonadota</taxon>
        <taxon>Betaproteobacteria</taxon>
        <taxon>Rhodocyclales</taxon>
        <taxon>Azonexaceae</taxon>
        <taxon>Azonexus</taxon>
    </lineage>
</organism>
<dbReference type="InterPro" id="IPR014282">
    <property type="entry name" value="Nitrogen_fix_NifM"/>
</dbReference>
<dbReference type="PANTHER" id="PTHR47245:SF1">
    <property type="entry name" value="FOLDASE PROTEIN PRSA"/>
    <property type="match status" value="1"/>
</dbReference>
<proteinExistence type="inferred from homology"/>
<dbReference type="SUPFAM" id="SSF109998">
    <property type="entry name" value="Triger factor/SurA peptide-binding domain-like"/>
    <property type="match status" value="1"/>
</dbReference>
<dbReference type="InterPro" id="IPR000297">
    <property type="entry name" value="PPIase_PpiC"/>
</dbReference>
<evidence type="ECO:0000313" key="9">
    <source>
        <dbReference type="EMBL" id="WZJ22718.1"/>
    </source>
</evidence>
<evidence type="ECO:0000256" key="1">
    <source>
        <dbReference type="ARBA" id="ARBA00000971"/>
    </source>
</evidence>
<sequence length="275" mass="31520">MEHAYLELKLSWELFQKAPETLSPPERNRLGEVAAKQDSIEQRILSSEQARNVMVPEPTLRTRIEEIRKRYPDEETFLQDLARIGLDRHSLAASVERDLRVEAILDRVVSAVPEVSEVDAEIYYRLHPDAFDRPEARRLRHILITVDTPQEADQAHRLLDGLRVTHTAPEKFAKAALRHSQCPSAVEKGLLGVVRRNQLYPELESAAFALSEGEVSEVLASEMGLHIIRCDEILPSGMIPFAEVRDRIIERLTEKRRQEAQKQWVKQLMSARQLA</sequence>
<dbReference type="RefSeq" id="WP_341744327.1">
    <property type="nucleotide sequence ID" value="NZ_CP151406.1"/>
</dbReference>
<dbReference type="Gene3D" id="1.10.4030.10">
    <property type="entry name" value="Porin chaperone SurA, peptide-binding domain"/>
    <property type="match status" value="1"/>
</dbReference>
<evidence type="ECO:0000256" key="4">
    <source>
        <dbReference type="ARBA" id="ARBA00022729"/>
    </source>
</evidence>
<comment type="similarity">
    <text evidence="2">Belongs to the PpiC/parvulin rotamase family.</text>
</comment>
<dbReference type="EMBL" id="CP151406">
    <property type="protein sequence ID" value="WZJ22718.1"/>
    <property type="molecule type" value="Genomic_DNA"/>
</dbReference>
<accession>A0ABZ2XJC9</accession>
<dbReference type="PANTHER" id="PTHR47245">
    <property type="entry name" value="PEPTIDYLPROLYL ISOMERASE"/>
    <property type="match status" value="1"/>
</dbReference>
<dbReference type="InterPro" id="IPR050245">
    <property type="entry name" value="PrsA_foldase"/>
</dbReference>
<dbReference type="EC" id="5.2.1.8" evidence="3"/>
<evidence type="ECO:0000256" key="7">
    <source>
        <dbReference type="PROSITE-ProRule" id="PRU00278"/>
    </source>
</evidence>
<keyword evidence="10" id="KW-1185">Reference proteome</keyword>
<dbReference type="InterPro" id="IPR027304">
    <property type="entry name" value="Trigger_fact/SurA_dom_sf"/>
</dbReference>
<keyword evidence="4" id="KW-0732">Signal</keyword>
<evidence type="ECO:0000256" key="2">
    <source>
        <dbReference type="ARBA" id="ARBA00007656"/>
    </source>
</evidence>
<comment type="catalytic activity">
    <reaction evidence="1">
        <text>[protein]-peptidylproline (omega=180) = [protein]-peptidylproline (omega=0)</text>
        <dbReference type="Rhea" id="RHEA:16237"/>
        <dbReference type="Rhea" id="RHEA-COMP:10747"/>
        <dbReference type="Rhea" id="RHEA-COMP:10748"/>
        <dbReference type="ChEBI" id="CHEBI:83833"/>
        <dbReference type="ChEBI" id="CHEBI:83834"/>
        <dbReference type="EC" id="5.2.1.8"/>
    </reaction>
</comment>
<dbReference type="Gene3D" id="3.10.50.40">
    <property type="match status" value="1"/>
</dbReference>
<keyword evidence="6 7" id="KW-0413">Isomerase</keyword>
<dbReference type="PROSITE" id="PS50198">
    <property type="entry name" value="PPIC_PPIASE_2"/>
    <property type="match status" value="1"/>
</dbReference>
<name>A0ABZ2XJC9_9RHOO</name>
<protein>
    <recommendedName>
        <fullName evidence="3">peptidylprolyl isomerase</fullName>
        <ecNumber evidence="3">5.2.1.8</ecNumber>
    </recommendedName>
</protein>
<dbReference type="NCBIfam" id="TIGR02933">
    <property type="entry name" value="nifM_nitrog"/>
    <property type="match status" value="1"/>
</dbReference>
<evidence type="ECO:0000259" key="8">
    <source>
        <dbReference type="PROSITE" id="PS50198"/>
    </source>
</evidence>
<reference evidence="9 10" key="1">
    <citation type="submission" date="2024-04" db="EMBL/GenBank/DDBJ databases">
        <title>Dissimilatory iodate-reducing microorganisms contribute to the enrichment of iodine in groundwater.</title>
        <authorList>
            <person name="Jiang Z."/>
        </authorList>
    </citation>
    <scope>NUCLEOTIDE SEQUENCE [LARGE SCALE GENOMIC DNA]</scope>
    <source>
        <strain evidence="9 10">NCP973</strain>
    </source>
</reference>